<evidence type="ECO:0000313" key="8">
    <source>
        <dbReference type="Proteomes" id="UP000636949"/>
    </source>
</evidence>
<dbReference type="Proteomes" id="UP000636949">
    <property type="component" value="Unassembled WGS sequence"/>
</dbReference>
<evidence type="ECO:0000256" key="6">
    <source>
        <dbReference type="RuleBase" id="RU363041"/>
    </source>
</evidence>
<dbReference type="PANTHER" id="PTHR43483">
    <property type="entry name" value="MEMBRANE TRANSPORTER PROTEIN HI_0806-RELATED"/>
    <property type="match status" value="1"/>
</dbReference>
<comment type="similarity">
    <text evidence="2 6">Belongs to the 4-toluene sulfonate uptake permease (TSUP) (TC 2.A.102) family.</text>
</comment>
<reference evidence="7" key="2">
    <citation type="submission" date="2020-09" db="EMBL/GenBank/DDBJ databases">
        <authorList>
            <person name="Sun Q."/>
            <person name="Zhou Y."/>
        </authorList>
    </citation>
    <scope>NUCLEOTIDE SEQUENCE</scope>
    <source>
        <strain evidence="7">CGMCC 1.15758</strain>
    </source>
</reference>
<feature type="transmembrane region" description="Helical" evidence="6">
    <location>
        <begin position="77"/>
        <end position="95"/>
    </location>
</feature>
<keyword evidence="4 6" id="KW-1133">Transmembrane helix</keyword>
<feature type="transmembrane region" description="Helical" evidence="6">
    <location>
        <begin position="107"/>
        <end position="125"/>
    </location>
</feature>
<feature type="transmembrane region" description="Helical" evidence="6">
    <location>
        <begin position="174"/>
        <end position="202"/>
    </location>
</feature>
<keyword evidence="5 6" id="KW-0472">Membrane</keyword>
<evidence type="ECO:0000256" key="1">
    <source>
        <dbReference type="ARBA" id="ARBA00004141"/>
    </source>
</evidence>
<feature type="transmembrane region" description="Helical" evidence="6">
    <location>
        <begin position="145"/>
        <end position="168"/>
    </location>
</feature>
<comment type="caution">
    <text evidence="7">The sequence shown here is derived from an EMBL/GenBank/DDBJ whole genome shotgun (WGS) entry which is preliminary data.</text>
</comment>
<gene>
    <name evidence="7" type="ORF">GCM10010995_04440</name>
</gene>
<accession>A0A8J3E851</accession>
<dbReference type="EMBL" id="BMJS01000003">
    <property type="protein sequence ID" value="GGF90229.1"/>
    <property type="molecule type" value="Genomic_DNA"/>
</dbReference>
<evidence type="ECO:0000256" key="3">
    <source>
        <dbReference type="ARBA" id="ARBA00022692"/>
    </source>
</evidence>
<dbReference type="OrthoDB" id="457670at2"/>
<feature type="transmembrane region" description="Helical" evidence="6">
    <location>
        <begin position="214"/>
        <end position="233"/>
    </location>
</feature>
<organism evidence="7 8">
    <name type="scientific">Cysteiniphilum litorale</name>
    <dbReference type="NCBI Taxonomy" id="2056700"/>
    <lineage>
        <taxon>Bacteria</taxon>
        <taxon>Pseudomonadati</taxon>
        <taxon>Pseudomonadota</taxon>
        <taxon>Gammaproteobacteria</taxon>
        <taxon>Thiotrichales</taxon>
        <taxon>Fastidiosibacteraceae</taxon>
        <taxon>Cysteiniphilum</taxon>
    </lineage>
</organism>
<keyword evidence="3 6" id="KW-0812">Transmembrane</keyword>
<evidence type="ECO:0000256" key="4">
    <source>
        <dbReference type="ARBA" id="ARBA00022989"/>
    </source>
</evidence>
<proteinExistence type="inferred from homology"/>
<feature type="transmembrane region" description="Helical" evidence="6">
    <location>
        <begin position="7"/>
        <end position="35"/>
    </location>
</feature>
<sequence length="266" mass="28768">MTYLILLLIFSGCLTGILAGLLGIGGGLIIVPVLAFVFHQLPETTSAYMQFAAGTSLGIMIFTALSSVPHKLRAREVSFDIAIKMLPWIVNMNIVGADIAHFLSSRLLGLLFALLMLFMFLRMLFQSSHAIDKPKRSGKRKSAFWGSVVGIKSGFFGIGGGIITIPYINSLGYSIRIAIGTSSLFTLIIAITGSITFIVTGLMDHIEFSWSLGYLYLPAILCVVPSSMIFSKIGAKLSSKTPPKVLKVIFLALLLVVSIKMLFLAI</sequence>
<dbReference type="GO" id="GO:0005886">
    <property type="term" value="C:plasma membrane"/>
    <property type="evidence" value="ECO:0007669"/>
    <property type="project" value="UniProtKB-SubCell"/>
</dbReference>
<protein>
    <recommendedName>
        <fullName evidence="6">Probable membrane transporter protein</fullName>
    </recommendedName>
</protein>
<keyword evidence="8" id="KW-1185">Reference proteome</keyword>
<reference evidence="7" key="1">
    <citation type="journal article" date="2014" name="Int. J. Syst. Evol. Microbiol.">
        <title>Complete genome sequence of Corynebacterium casei LMG S-19264T (=DSM 44701T), isolated from a smear-ripened cheese.</title>
        <authorList>
            <consortium name="US DOE Joint Genome Institute (JGI-PGF)"/>
            <person name="Walter F."/>
            <person name="Albersmeier A."/>
            <person name="Kalinowski J."/>
            <person name="Ruckert C."/>
        </authorList>
    </citation>
    <scope>NUCLEOTIDE SEQUENCE</scope>
    <source>
        <strain evidence="7">CGMCC 1.15758</strain>
    </source>
</reference>
<dbReference type="PANTHER" id="PTHR43483:SF3">
    <property type="entry name" value="MEMBRANE TRANSPORTER PROTEIN HI_0806-RELATED"/>
    <property type="match status" value="1"/>
</dbReference>
<evidence type="ECO:0000256" key="5">
    <source>
        <dbReference type="ARBA" id="ARBA00023136"/>
    </source>
</evidence>
<dbReference type="AlphaFoldDB" id="A0A8J3E851"/>
<feature type="transmembrane region" description="Helical" evidence="6">
    <location>
        <begin position="245"/>
        <end position="265"/>
    </location>
</feature>
<dbReference type="RefSeq" id="WP_117001542.1">
    <property type="nucleotide sequence ID" value="NZ_BMJS01000003.1"/>
</dbReference>
<feature type="transmembrane region" description="Helical" evidence="6">
    <location>
        <begin position="47"/>
        <end position="65"/>
    </location>
</feature>
<keyword evidence="6" id="KW-1003">Cell membrane</keyword>
<dbReference type="InterPro" id="IPR002781">
    <property type="entry name" value="TM_pro_TauE-like"/>
</dbReference>
<evidence type="ECO:0000313" key="7">
    <source>
        <dbReference type="EMBL" id="GGF90229.1"/>
    </source>
</evidence>
<name>A0A8J3E851_9GAMM</name>
<evidence type="ECO:0000256" key="2">
    <source>
        <dbReference type="ARBA" id="ARBA00009142"/>
    </source>
</evidence>
<dbReference type="Pfam" id="PF01925">
    <property type="entry name" value="TauE"/>
    <property type="match status" value="1"/>
</dbReference>
<comment type="subcellular location">
    <subcellularLocation>
        <location evidence="6">Cell membrane</location>
        <topology evidence="6">Multi-pass membrane protein</topology>
    </subcellularLocation>
    <subcellularLocation>
        <location evidence="1">Membrane</location>
        <topology evidence="1">Multi-pass membrane protein</topology>
    </subcellularLocation>
</comment>